<dbReference type="Proteomes" id="UP000030106">
    <property type="component" value="Unassembled WGS sequence"/>
</dbReference>
<dbReference type="InterPro" id="IPR008812">
    <property type="entry name" value="Ran_GTP-bd-rel"/>
</dbReference>
<dbReference type="Pfam" id="PF05508">
    <property type="entry name" value="Ran-binding"/>
    <property type="match status" value="1"/>
</dbReference>
<dbReference type="OrthoDB" id="512915at2759"/>
<dbReference type="AlphaFoldDB" id="A0A0A2W4R1"/>
<evidence type="ECO:0000313" key="3">
    <source>
        <dbReference type="Proteomes" id="UP000030106"/>
    </source>
</evidence>
<dbReference type="GO" id="GO:0005634">
    <property type="term" value="C:nucleus"/>
    <property type="evidence" value="ECO:0007669"/>
    <property type="project" value="TreeGrafter"/>
</dbReference>
<feature type="compositionally biased region" description="Basic and acidic residues" evidence="1">
    <location>
        <begin position="460"/>
        <end position="469"/>
    </location>
</feature>
<dbReference type="PANTHER" id="PTHR31010">
    <property type="entry name" value="RAN-SPECIFIC GTPASE-ACTIVATING PROTEIN 30-RELATED"/>
    <property type="match status" value="1"/>
</dbReference>
<protein>
    <submittedName>
        <fullName evidence="2">Ran-specific GTPase-activating protein 30</fullName>
    </submittedName>
</protein>
<gene>
    <name evidence="2" type="ORF">BBAD15_g6718</name>
</gene>
<dbReference type="PANTHER" id="PTHR31010:SF2">
    <property type="entry name" value="RAN-SPECIFIC GTPASE-ACTIVATING PROTEIN 30"/>
    <property type="match status" value="1"/>
</dbReference>
<accession>A0A0A2W4R1</accession>
<reference evidence="2 3" key="1">
    <citation type="submission" date="2012-10" db="EMBL/GenBank/DDBJ databases">
        <title>Genome sequencing and analysis of entomopathogenic fungi Beauveria bassiana D1-5.</title>
        <authorList>
            <person name="Li Q."/>
            <person name="Wang L."/>
            <person name="Zhang Z."/>
            <person name="Wang Q."/>
            <person name="Ren J."/>
            <person name="Wang M."/>
            <person name="Xu W."/>
            <person name="Wang J."/>
            <person name="Lu Y."/>
            <person name="Du Q."/>
            <person name="Sun Z."/>
        </authorList>
    </citation>
    <scope>NUCLEOTIDE SEQUENCE [LARGE SCALE GENOMIC DNA]</scope>
    <source>
        <strain evidence="2 3">D1-5</strain>
    </source>
</reference>
<organism evidence="2 3">
    <name type="scientific">Beauveria bassiana D1-5</name>
    <dbReference type="NCBI Taxonomy" id="1245745"/>
    <lineage>
        <taxon>Eukaryota</taxon>
        <taxon>Fungi</taxon>
        <taxon>Dikarya</taxon>
        <taxon>Ascomycota</taxon>
        <taxon>Pezizomycotina</taxon>
        <taxon>Sordariomycetes</taxon>
        <taxon>Hypocreomycetidae</taxon>
        <taxon>Hypocreales</taxon>
        <taxon>Cordycipitaceae</taxon>
        <taxon>Beauveria</taxon>
    </lineage>
</organism>
<evidence type="ECO:0000313" key="2">
    <source>
        <dbReference type="EMBL" id="KGQ07959.1"/>
    </source>
</evidence>
<name>A0A0A2W4R1_BEABA</name>
<comment type="caution">
    <text evidence="2">The sequence shown here is derived from an EMBL/GenBank/DDBJ whole genome shotgun (WGS) entry which is preliminary data.</text>
</comment>
<proteinExistence type="predicted"/>
<dbReference type="eggNOG" id="ENOG502R7I3">
    <property type="taxonomic scope" value="Eukaryota"/>
</dbReference>
<evidence type="ECO:0000256" key="1">
    <source>
        <dbReference type="SAM" id="MobiDB-lite"/>
    </source>
</evidence>
<dbReference type="EMBL" id="ANFO01000624">
    <property type="protein sequence ID" value="KGQ07959.1"/>
    <property type="molecule type" value="Genomic_DNA"/>
</dbReference>
<dbReference type="HOGENOM" id="CLU_014536_1_0_1"/>
<sequence>MLQFAQTFSVRGQCGWAALIVALYAHSFAQWMAWAWSCTVIGRVMEQFLSLVGMQAMKLAVKSGIVFTSSYALQQYSHFLTTVTDEKLSLKLKTLQDELDSRIKIITPAINLIELRSGQGNSALKSALTLTKSIQKGITSLGHKIASLTSAKTSQAAIRHLVADIKVLIERINGSIPLLQLAISASGESLATNLPESVSPSRMLQASAFLMVADSQLTASPRTTVQVGPDFIVSVYMIFKGYSYGPANQDPLYKMSEEPNLDSVRKPAWQEVLHKARLKLHRAPCQPERNGKQWPRGSSRYFYYLEIKEDTDDGRLHDNPTDSVGDSKIDLIPVTEITKLLYTNSAAILNIKDDLEANSTPILLLKREIDFTTLSNTPEYNKNEDETQQHVDCQILSECDGAALDGENGKCGNTSLHHSQFPSYLDPEWIALEMYTADASDGSQYDQSDAESAQSSSDESEQRKSHETVTDEVINQLSSLCLSPVYPPHSEDKSALQDAASSVSESTPTSLFSMVTTSLSLLELVIRLAVLQQTQQKSHLSIPDHVLTCFLNGTMQPNNFTGNH</sequence>
<dbReference type="GO" id="GO:0005737">
    <property type="term" value="C:cytoplasm"/>
    <property type="evidence" value="ECO:0007669"/>
    <property type="project" value="TreeGrafter"/>
</dbReference>
<feature type="region of interest" description="Disordered" evidence="1">
    <location>
        <begin position="440"/>
        <end position="469"/>
    </location>
</feature>
<feature type="compositionally biased region" description="Low complexity" evidence="1">
    <location>
        <begin position="446"/>
        <end position="457"/>
    </location>
</feature>
<dbReference type="GO" id="GO:0030695">
    <property type="term" value="F:GTPase regulator activity"/>
    <property type="evidence" value="ECO:0007669"/>
    <property type="project" value="TreeGrafter"/>
</dbReference>